<dbReference type="Pfam" id="PF08002">
    <property type="entry name" value="DUF1697"/>
    <property type="match status" value="1"/>
</dbReference>
<dbReference type="PANTHER" id="PTHR36439">
    <property type="entry name" value="BLL4334 PROTEIN"/>
    <property type="match status" value="1"/>
</dbReference>
<dbReference type="PANTHER" id="PTHR36439:SF1">
    <property type="entry name" value="DUF1697 DOMAIN-CONTAINING PROTEIN"/>
    <property type="match status" value="1"/>
</dbReference>
<dbReference type="OrthoDB" id="9806494at2"/>
<accession>A0A1H1NHD2</accession>
<dbReference type="InterPro" id="IPR012545">
    <property type="entry name" value="DUF1697"/>
</dbReference>
<dbReference type="STRING" id="630515.SAMN04489812_0517"/>
<organism evidence="1 2">
    <name type="scientific">Microlunatus soli</name>
    <dbReference type="NCBI Taxonomy" id="630515"/>
    <lineage>
        <taxon>Bacteria</taxon>
        <taxon>Bacillati</taxon>
        <taxon>Actinomycetota</taxon>
        <taxon>Actinomycetes</taxon>
        <taxon>Propionibacteriales</taxon>
        <taxon>Propionibacteriaceae</taxon>
        <taxon>Microlunatus</taxon>
    </lineage>
</organism>
<reference evidence="1 2" key="1">
    <citation type="submission" date="2016-10" db="EMBL/GenBank/DDBJ databases">
        <authorList>
            <person name="de Groot N.N."/>
        </authorList>
    </citation>
    <scope>NUCLEOTIDE SEQUENCE [LARGE SCALE GENOMIC DNA]</scope>
    <source>
        <strain evidence="1 2">DSM 21800</strain>
    </source>
</reference>
<keyword evidence="2" id="KW-1185">Reference proteome</keyword>
<dbReference type="SUPFAM" id="SSF160379">
    <property type="entry name" value="SP0830-like"/>
    <property type="match status" value="1"/>
</dbReference>
<dbReference type="Proteomes" id="UP000199103">
    <property type="component" value="Chromosome I"/>
</dbReference>
<dbReference type="Gene3D" id="3.30.70.1280">
    <property type="entry name" value="SP0830-like domains"/>
    <property type="match status" value="1"/>
</dbReference>
<name>A0A1H1NHD2_9ACTN</name>
<sequence>MPTWICLLRGVNLGARNKVNMAALRDALTTAGLSEVRTHLQSGNVIVRSAVRTPDKVAGSIGDLLRDRFSLDVPVIVRTPQQLRDLLAWCPFRKEAAEHPATVHLLHLTARPDPDRLPALTGQDWEPDKIAIAEHDVAISYATSMHHSRLQHGAVLRRLGVDGTARNWRTVQALVDLTAAE</sequence>
<dbReference type="AlphaFoldDB" id="A0A1H1NHD2"/>
<evidence type="ECO:0000313" key="1">
    <source>
        <dbReference type="EMBL" id="SDR98388.1"/>
    </source>
</evidence>
<protein>
    <submittedName>
        <fullName evidence="1">Uncharacterized conserved protein, DUF1697 family</fullName>
    </submittedName>
</protein>
<proteinExistence type="predicted"/>
<evidence type="ECO:0000313" key="2">
    <source>
        <dbReference type="Proteomes" id="UP000199103"/>
    </source>
</evidence>
<dbReference type="RefSeq" id="WP_091519389.1">
    <property type="nucleotide sequence ID" value="NZ_LT629772.1"/>
</dbReference>
<dbReference type="EMBL" id="LT629772">
    <property type="protein sequence ID" value="SDR98388.1"/>
    <property type="molecule type" value="Genomic_DNA"/>
</dbReference>
<gene>
    <name evidence="1" type="ORF">SAMN04489812_0517</name>
</gene>
<dbReference type="PIRSF" id="PIRSF008502">
    <property type="entry name" value="UCP008502"/>
    <property type="match status" value="1"/>
</dbReference>